<evidence type="ECO:0000313" key="2">
    <source>
        <dbReference type="EMBL" id="MBP2034114.1"/>
    </source>
</evidence>
<feature type="transmembrane region" description="Helical" evidence="1">
    <location>
        <begin position="184"/>
        <end position="204"/>
    </location>
</feature>
<dbReference type="RefSeq" id="WP_209703345.1">
    <property type="nucleotide sequence ID" value="NZ_JAGGLM010000032.1"/>
</dbReference>
<name>A0ABS4KVQ5_9CLOT</name>
<organism evidence="2 3">
    <name type="scientific">Clostridium algifaecis</name>
    <dbReference type="NCBI Taxonomy" id="1472040"/>
    <lineage>
        <taxon>Bacteria</taxon>
        <taxon>Bacillati</taxon>
        <taxon>Bacillota</taxon>
        <taxon>Clostridia</taxon>
        <taxon>Eubacteriales</taxon>
        <taxon>Clostridiaceae</taxon>
        <taxon>Clostridium</taxon>
    </lineage>
</organism>
<dbReference type="EMBL" id="JAGGLM010000032">
    <property type="protein sequence ID" value="MBP2034114.1"/>
    <property type="molecule type" value="Genomic_DNA"/>
</dbReference>
<evidence type="ECO:0000313" key="3">
    <source>
        <dbReference type="Proteomes" id="UP001519307"/>
    </source>
</evidence>
<dbReference type="Proteomes" id="UP001519307">
    <property type="component" value="Unassembled WGS sequence"/>
</dbReference>
<reference evidence="2 3" key="1">
    <citation type="submission" date="2021-03" db="EMBL/GenBank/DDBJ databases">
        <title>Genomic Encyclopedia of Type Strains, Phase IV (KMG-IV): sequencing the most valuable type-strain genomes for metagenomic binning, comparative biology and taxonomic classification.</title>
        <authorList>
            <person name="Goeker M."/>
        </authorList>
    </citation>
    <scope>NUCLEOTIDE SEQUENCE [LARGE SCALE GENOMIC DNA]</scope>
    <source>
        <strain evidence="2 3">DSM 28783</strain>
    </source>
</reference>
<sequence>MDYFIEELKNKKLINKNDILNMKNYIDKKYVNNTEAKKADMLSKTIHHILDTNLSEFNESEKNKIKFNTLKNTIFKNKDSIFMYDLFKSCITNMNHEQSSNKRLLNWVNLNVKNKVSQNSFKNYIENNLPKDKITIKKSKVKRDNKIIDSYKNYVDIEHTSNNISNTQNSNSNHILNIIKSKKVIFSMSLICIFIISILAHTAAGKNIIDHSIYSVYYSQKGSIYLDGLNKITNTQNNLPDYIKYRRIRRGKLKDFLTKRNSLLAKEPYFSTILNTAKEFNINPLLLFAITGQEQDFVPQGEKDANKIANNPFNVFHSWQEYNTNIDDSSKIAARTVITLSKDRPQNADPFLWIGKRYAEDTNWGYGVRSIFKELEK</sequence>
<proteinExistence type="predicted"/>
<evidence type="ECO:0008006" key="4">
    <source>
        <dbReference type="Google" id="ProtNLM"/>
    </source>
</evidence>
<keyword evidence="3" id="KW-1185">Reference proteome</keyword>
<keyword evidence="1" id="KW-0812">Transmembrane</keyword>
<comment type="caution">
    <text evidence="2">The sequence shown here is derived from an EMBL/GenBank/DDBJ whole genome shotgun (WGS) entry which is preliminary data.</text>
</comment>
<keyword evidence="1" id="KW-1133">Transmembrane helix</keyword>
<accession>A0ABS4KVQ5</accession>
<gene>
    <name evidence="2" type="ORF">J2Z42_002841</name>
</gene>
<protein>
    <recommendedName>
        <fullName evidence="4">Mannosyl-glycoprotein endo-beta-N-acetylglucosamidase-like domain-containing protein</fullName>
    </recommendedName>
</protein>
<keyword evidence="1" id="KW-0472">Membrane</keyword>
<evidence type="ECO:0000256" key="1">
    <source>
        <dbReference type="SAM" id="Phobius"/>
    </source>
</evidence>